<dbReference type="KEGG" id="scib:HUG20_13670"/>
<gene>
    <name evidence="2" type="ORF">HUG20_13670</name>
</gene>
<dbReference type="InterPro" id="IPR001296">
    <property type="entry name" value="Glyco_trans_1"/>
</dbReference>
<evidence type="ECO:0000313" key="3">
    <source>
        <dbReference type="Proteomes" id="UP000595349"/>
    </source>
</evidence>
<sequence length="309" mass="35429">MEHANGKARKILLVADHPGWAFHHRAKEMMALPSSKNLKVDLKYRDQITAKDNNQYDIIYAMSVLIANRLHHKGIPLNKLAAGITSSRQFNRYKGGKGTYKKEFLDFFTNLRGVNTVSNEFVQQFNKYRPIYKTRTGINENLFKPSTDNTSQSTFTVGWVGRIDGHLHRELKGYDIVLSAIKGLDMKLDIRTFTKNNVSRDKMVEFYQGLDCFICSSESEHIPLPVLEAGACGVPIISTQVGIVPEVIKPYENGIIIQRNASAIREALLYLMKNPDQRKSMGRSIRHTILDQWTWDVCWKEWEDFFTAI</sequence>
<feature type="domain" description="Glycosyl transferase family 1" evidence="1">
    <location>
        <begin position="191"/>
        <end position="286"/>
    </location>
</feature>
<keyword evidence="2" id="KW-0808">Transferase</keyword>
<dbReference type="RefSeq" id="WP_200085204.1">
    <property type="nucleotide sequence ID" value="NZ_CP054706.1"/>
</dbReference>
<dbReference type="PANTHER" id="PTHR12526:SF637">
    <property type="entry name" value="GLYCOSYLTRANSFERASE EPSF-RELATED"/>
    <property type="match status" value="1"/>
</dbReference>
<dbReference type="AlphaFoldDB" id="A0A7T7CG67"/>
<dbReference type="Gene3D" id="3.40.50.2000">
    <property type="entry name" value="Glycogen Phosphorylase B"/>
    <property type="match status" value="1"/>
</dbReference>
<keyword evidence="3" id="KW-1185">Reference proteome</keyword>
<dbReference type="SUPFAM" id="SSF53756">
    <property type="entry name" value="UDP-Glycosyltransferase/glycogen phosphorylase"/>
    <property type="match status" value="1"/>
</dbReference>
<accession>A0A7T7CG67</accession>
<organism evidence="2 3">
    <name type="scientific">Salicibibacter cibi</name>
    <dbReference type="NCBI Taxonomy" id="2743001"/>
    <lineage>
        <taxon>Bacteria</taxon>
        <taxon>Bacillati</taxon>
        <taxon>Bacillota</taxon>
        <taxon>Bacilli</taxon>
        <taxon>Bacillales</taxon>
        <taxon>Bacillaceae</taxon>
        <taxon>Salicibibacter</taxon>
    </lineage>
</organism>
<dbReference type="EMBL" id="CP054706">
    <property type="protein sequence ID" value="QQK80838.1"/>
    <property type="molecule type" value="Genomic_DNA"/>
</dbReference>
<proteinExistence type="predicted"/>
<dbReference type="PANTHER" id="PTHR12526">
    <property type="entry name" value="GLYCOSYLTRANSFERASE"/>
    <property type="match status" value="1"/>
</dbReference>
<evidence type="ECO:0000259" key="1">
    <source>
        <dbReference type="Pfam" id="PF00534"/>
    </source>
</evidence>
<dbReference type="Proteomes" id="UP000595349">
    <property type="component" value="Chromosome"/>
</dbReference>
<dbReference type="CDD" id="cd03801">
    <property type="entry name" value="GT4_PimA-like"/>
    <property type="match status" value="1"/>
</dbReference>
<dbReference type="GO" id="GO:0016757">
    <property type="term" value="F:glycosyltransferase activity"/>
    <property type="evidence" value="ECO:0007669"/>
    <property type="project" value="InterPro"/>
</dbReference>
<name>A0A7T7CG67_9BACI</name>
<reference evidence="2 3" key="1">
    <citation type="submission" date="2020-06" db="EMBL/GenBank/DDBJ databases">
        <title>Genomic analysis of Salicibibacter sp. NKC21-4.</title>
        <authorList>
            <person name="Oh Y.J."/>
        </authorList>
    </citation>
    <scope>NUCLEOTIDE SEQUENCE [LARGE SCALE GENOMIC DNA]</scope>
    <source>
        <strain evidence="2 3">NKC21-4</strain>
    </source>
</reference>
<protein>
    <submittedName>
        <fullName evidence="2">Glycosyltransferase family 4 protein</fullName>
    </submittedName>
</protein>
<evidence type="ECO:0000313" key="2">
    <source>
        <dbReference type="EMBL" id="QQK80838.1"/>
    </source>
</evidence>
<dbReference type="Pfam" id="PF00534">
    <property type="entry name" value="Glycos_transf_1"/>
    <property type="match status" value="1"/>
</dbReference>